<evidence type="ECO:0000313" key="1">
    <source>
        <dbReference type="EMBL" id="RRT61408.1"/>
    </source>
</evidence>
<proteinExistence type="predicted"/>
<dbReference type="EMBL" id="AMZH03007394">
    <property type="protein sequence ID" value="RRT61408.1"/>
    <property type="molecule type" value="Genomic_DNA"/>
</dbReference>
<organism evidence="1 2">
    <name type="scientific">Ensete ventricosum</name>
    <name type="common">Abyssinian banana</name>
    <name type="synonym">Musa ensete</name>
    <dbReference type="NCBI Taxonomy" id="4639"/>
    <lineage>
        <taxon>Eukaryota</taxon>
        <taxon>Viridiplantae</taxon>
        <taxon>Streptophyta</taxon>
        <taxon>Embryophyta</taxon>
        <taxon>Tracheophyta</taxon>
        <taxon>Spermatophyta</taxon>
        <taxon>Magnoliopsida</taxon>
        <taxon>Liliopsida</taxon>
        <taxon>Zingiberales</taxon>
        <taxon>Musaceae</taxon>
        <taxon>Ensete</taxon>
    </lineage>
</organism>
<accession>A0A426ZBM6</accession>
<evidence type="ECO:0000313" key="2">
    <source>
        <dbReference type="Proteomes" id="UP000287651"/>
    </source>
</evidence>
<sequence>MIRCCCLPSCDRHLGGFFLFLVLTVAESMAVIEEVTGAVVPRLSVSAFPSMVRSSNATKNNWSGNALLVSSMYTYMENIS</sequence>
<dbReference type="AlphaFoldDB" id="A0A426ZBM6"/>
<protein>
    <submittedName>
        <fullName evidence="1">Uncharacterized protein</fullName>
    </submittedName>
</protein>
<gene>
    <name evidence="1" type="ORF">B296_00021542</name>
</gene>
<comment type="caution">
    <text evidence="1">The sequence shown here is derived from an EMBL/GenBank/DDBJ whole genome shotgun (WGS) entry which is preliminary data.</text>
</comment>
<dbReference type="Proteomes" id="UP000287651">
    <property type="component" value="Unassembled WGS sequence"/>
</dbReference>
<reference evidence="1 2" key="1">
    <citation type="journal article" date="2014" name="Agronomy (Basel)">
        <title>A Draft Genome Sequence for Ensete ventricosum, the Drought-Tolerant Tree Against Hunger.</title>
        <authorList>
            <person name="Harrison J."/>
            <person name="Moore K.A."/>
            <person name="Paszkiewicz K."/>
            <person name="Jones T."/>
            <person name="Grant M."/>
            <person name="Ambacheew D."/>
            <person name="Muzemil S."/>
            <person name="Studholme D.J."/>
        </authorList>
    </citation>
    <scope>NUCLEOTIDE SEQUENCE [LARGE SCALE GENOMIC DNA]</scope>
</reference>
<name>A0A426ZBM6_ENSVE</name>